<accession>U6MLG5</accession>
<dbReference type="GO" id="GO:0003713">
    <property type="term" value="F:transcription coactivator activity"/>
    <property type="evidence" value="ECO:0007669"/>
    <property type="project" value="TreeGrafter"/>
</dbReference>
<dbReference type="GeneID" id="25471851"/>
<feature type="region of interest" description="Disordered" evidence="2">
    <location>
        <begin position="1243"/>
        <end position="1326"/>
    </location>
</feature>
<dbReference type="RefSeq" id="XP_013439862.1">
    <property type="nucleotide sequence ID" value="XM_013584408.1"/>
</dbReference>
<feature type="region of interest" description="Disordered" evidence="2">
    <location>
        <begin position="41"/>
        <end position="174"/>
    </location>
</feature>
<feature type="compositionally biased region" description="Polar residues" evidence="2">
    <location>
        <begin position="581"/>
        <end position="590"/>
    </location>
</feature>
<dbReference type="PANTHER" id="PTHR46007:SF8">
    <property type="entry name" value="C2H2-TYPE DOMAIN-CONTAINING PROTEIN"/>
    <property type="match status" value="1"/>
</dbReference>
<feature type="compositionally biased region" description="Low complexity" evidence="2">
    <location>
        <begin position="1070"/>
        <end position="1088"/>
    </location>
</feature>
<evidence type="ECO:0000313" key="4">
    <source>
        <dbReference type="Proteomes" id="UP000030754"/>
    </source>
</evidence>
<sequence>MSSKAPAAAAETATVSAAPAAAAGAPYKGPLLQIGSPLFSLSRDHTAAGGPPRPPSSKLLQLLEEEAEEAAFGGQSPLDLRSSSSSSSSPSDKCSSGRSSSSSRGSVAADGAQFSDSSAPNSTVPSPVSFSPSPVSSAAWGPPRAPEAPRGLRGPPDLWRPPDLWGLPGPPRSSKLLQELRATLQRLRTSGERPPKQQQAGGPLLSLYRLQARCRGPLTSASAALKAAERGEPYRGAPLAESVRGPPTSGARLRARVLPRASQEILPPLGPPQGPPGPQEPGSKGTPGPLEPDISHSSFEGPSGAQGGPGSLRAQRPFTEEEQRPCEAPERAEAGAPRGSQEGAPRGPQEGSPRGSCWAQEGSSSPRGGPRVTCCGEPPGSRLPKPCGAGLQGREAFAAALLEAQQRLGARGPPKSPSAGLGAPLPDSEGTGTRRRSFQQQLLRCTGALRAPRVQREDRGPRSSVPSGSGGPQEAAAAHLYLSGPQVGGPPDPAEAPEEVPLEGPLLADSRPPQIVDLTELESNKTLIQQLHEKQFGALKETSRASSPVESALEGFPGWGAPGRLGAPEGAPREGLRRTHSQAQLSPQGSSSITYFRQRLQQEQQRLLLQQQQMQQQQQMMRSRLRASSVQHRMQPQQYIKQQWQRLATAAHFEERGPPKWYADGIPWGPPSSLWRAPQLQLAGPHTACCKETLGWAPPASLASTTAFSCSNSSSNACSNSSSNSSSACCSIALAVPEEVSRGLERQRSLLYKRLEQRSSSFVVAAAAAALRQQKQQQQQLQQQQQQQQQQQLQQLNQQQQQQQQREQQEQLLQRDSSSSAAEGGSTLRPKEEETEASKETSETEDPSHHFTLRMQKQNVGGGLPRQRGSRRSPPPPLQESLVITNAFETLQQQLQQQQQQQQLQQKRLQHQQLKLQGGHQRTAGAQGGRFEGTRMNVLSGVRPFSADGPRCSPAAAAAAADAAAAAAARAQRLQRERLWATAAALQPHNSSTKPEPETAAAAAATTEAAAAPTRLQEAADTEASRGQAASFVQPTSPESRDASSVVSSEERWLAAAGTANAAHAASAAAAASGIPQQQGEQQQQQKQMGFSPACESPQQQPTEMSKIGWGSTSVGSCSTGDSPAALPAATAAEAAAAAKQGAAAVLLTAHAAGAAAVGATADVAAATAAAAAAEAEEAAAAAELLSLSYLACPLYASSPLSAEEEILANSMERTEATGAPVGKIPLQGGPHETEQDTEFTRYGAPINSTGGLRRLSRESPRAAAAREVSPAESEFTFAAASPPPPAAPAAAVAVRAADTEGTRHAEGSRSSSNNNSRDEDENRSEPYSCCWWFPAGSSSSSSPGDGDTRHCQLQTVTGTEEAAAPLWLPRRLVVTPGGPKRLVSWNLLPLPAEDHHQQQQQQQQQRRHKQQQAQKQQKQSPASGPSEISLCLRSQKCRGGSPGPQARQRLKAVVLGGPLKKPPPPSGFFLPLLQHLLAS</sequence>
<feature type="region of interest" description="Disordered" evidence="2">
    <location>
        <begin position="228"/>
        <end position="390"/>
    </location>
</feature>
<protein>
    <submittedName>
        <fullName evidence="3">Uncharacterized protein</fullName>
    </submittedName>
</protein>
<proteinExistence type="predicted"/>
<reference evidence="3" key="1">
    <citation type="submission" date="2013-10" db="EMBL/GenBank/DDBJ databases">
        <title>Genomic analysis of the causative agents of coccidiosis in chickens.</title>
        <authorList>
            <person name="Reid A.J."/>
            <person name="Blake D."/>
            <person name="Billington K."/>
            <person name="Browne H."/>
            <person name="Dunn M."/>
            <person name="Hung S."/>
            <person name="Kawahara F."/>
            <person name="Miranda-Saavedra D."/>
            <person name="Mourier T."/>
            <person name="Nagra H."/>
            <person name="Otto T.D."/>
            <person name="Rawlings N."/>
            <person name="Sanchez A."/>
            <person name="Sanders M."/>
            <person name="Subramaniam C."/>
            <person name="Tay Y."/>
            <person name="Dear P."/>
            <person name="Doerig C."/>
            <person name="Gruber A."/>
            <person name="Parkinson J."/>
            <person name="Shirley M."/>
            <person name="Wan K.L."/>
            <person name="Berriman M."/>
            <person name="Tomley F."/>
            <person name="Pain A."/>
        </authorList>
    </citation>
    <scope>NUCLEOTIDE SEQUENCE [LARGE SCALE GENOMIC DNA]</scope>
    <source>
        <strain evidence="3">Houghton</strain>
    </source>
</reference>
<feature type="region of interest" description="Disordered" evidence="2">
    <location>
        <begin position="550"/>
        <end position="590"/>
    </location>
</feature>
<dbReference type="EMBL" id="HG722476">
    <property type="protein sequence ID" value="CDJ62500.1"/>
    <property type="molecule type" value="Genomic_DNA"/>
</dbReference>
<keyword evidence="4" id="KW-1185">Reference proteome</keyword>
<feature type="region of interest" description="Disordered" evidence="2">
    <location>
        <begin position="1394"/>
        <end position="1428"/>
    </location>
</feature>
<organism evidence="3 4">
    <name type="scientific">Eimeria necatrix</name>
    <dbReference type="NCBI Taxonomy" id="51315"/>
    <lineage>
        <taxon>Eukaryota</taxon>
        <taxon>Sar</taxon>
        <taxon>Alveolata</taxon>
        <taxon>Apicomplexa</taxon>
        <taxon>Conoidasida</taxon>
        <taxon>Coccidia</taxon>
        <taxon>Eucoccidiorida</taxon>
        <taxon>Eimeriorina</taxon>
        <taxon>Eimeriidae</taxon>
        <taxon>Eimeria</taxon>
    </lineage>
</organism>
<feature type="compositionally biased region" description="Basic and acidic residues" evidence="2">
    <location>
        <begin position="1298"/>
        <end position="1308"/>
    </location>
</feature>
<evidence type="ECO:0000256" key="1">
    <source>
        <dbReference type="SAM" id="Coils"/>
    </source>
</evidence>
<dbReference type="PANTHER" id="PTHR46007">
    <property type="entry name" value="MEDIATOR OF RNA POLYMERASE II TRANSCRIPTION SUBUNIT 12"/>
    <property type="match status" value="1"/>
</dbReference>
<evidence type="ECO:0000256" key="2">
    <source>
        <dbReference type="SAM" id="MobiDB-lite"/>
    </source>
</evidence>
<feature type="compositionally biased region" description="Low complexity" evidence="2">
    <location>
        <begin position="1262"/>
        <end position="1281"/>
    </location>
</feature>
<gene>
    <name evidence="3" type="ORF">ENH_00016740</name>
</gene>
<feature type="coiled-coil region" evidence="1">
    <location>
        <begin position="888"/>
        <end position="917"/>
    </location>
</feature>
<feature type="compositionally biased region" description="Low complexity" evidence="2">
    <location>
        <begin position="998"/>
        <end position="1014"/>
    </location>
</feature>
<dbReference type="Proteomes" id="UP000030754">
    <property type="component" value="Unassembled WGS sequence"/>
</dbReference>
<feature type="region of interest" description="Disordered" evidence="2">
    <location>
        <begin position="985"/>
        <end position="1048"/>
    </location>
</feature>
<feature type="compositionally biased region" description="Polar residues" evidence="2">
    <location>
        <begin position="1111"/>
        <end position="1122"/>
    </location>
</feature>
<feature type="compositionally biased region" description="Low complexity" evidence="2">
    <location>
        <begin position="76"/>
        <end position="106"/>
    </location>
</feature>
<feature type="compositionally biased region" description="Basic and acidic residues" evidence="2">
    <location>
        <begin position="829"/>
        <end position="849"/>
    </location>
</feature>
<dbReference type="GO" id="GO:0045944">
    <property type="term" value="P:positive regulation of transcription by RNA polymerase II"/>
    <property type="evidence" value="ECO:0007669"/>
    <property type="project" value="TreeGrafter"/>
</dbReference>
<feature type="compositionally biased region" description="Basic and acidic residues" evidence="2">
    <location>
        <begin position="318"/>
        <end position="333"/>
    </location>
</feature>
<dbReference type="InterPro" id="IPR051647">
    <property type="entry name" value="Mediator_comp_sub12"/>
</dbReference>
<feature type="region of interest" description="Disordered" evidence="2">
    <location>
        <begin position="1070"/>
        <end position="1123"/>
    </location>
</feature>
<dbReference type="OrthoDB" id="6388at5800"/>
<feature type="compositionally biased region" description="Pro residues" evidence="2">
    <location>
        <begin position="268"/>
        <end position="279"/>
    </location>
</feature>
<keyword evidence="1" id="KW-0175">Coiled coil</keyword>
<reference evidence="3" key="2">
    <citation type="submission" date="2013-10" db="EMBL/GenBank/DDBJ databases">
        <authorList>
            <person name="Aslett M."/>
        </authorList>
    </citation>
    <scope>NUCLEOTIDE SEQUENCE [LARGE SCALE GENOMIC DNA]</scope>
    <source>
        <strain evidence="3">Houghton</strain>
    </source>
</reference>
<feature type="region of interest" description="Disordered" evidence="2">
    <location>
        <begin position="404"/>
        <end position="510"/>
    </location>
</feature>
<feature type="compositionally biased region" description="Low complexity" evidence="2">
    <location>
        <begin position="120"/>
        <end position="137"/>
    </location>
</feature>
<feature type="region of interest" description="Disordered" evidence="2">
    <location>
        <begin position="1"/>
        <end position="22"/>
    </location>
</feature>
<feature type="compositionally biased region" description="Polar residues" evidence="2">
    <location>
        <begin position="1031"/>
        <end position="1048"/>
    </location>
</feature>
<feature type="region of interest" description="Disordered" evidence="2">
    <location>
        <begin position="806"/>
        <end position="879"/>
    </location>
</feature>
<name>U6MLG5_9EIME</name>
<evidence type="ECO:0000313" key="3">
    <source>
        <dbReference type="EMBL" id="CDJ62500.1"/>
    </source>
</evidence>
<dbReference type="VEuPathDB" id="ToxoDB:ENH_00016740"/>
<dbReference type="GO" id="GO:0016592">
    <property type="term" value="C:mediator complex"/>
    <property type="evidence" value="ECO:0007669"/>
    <property type="project" value="TreeGrafter"/>
</dbReference>